<dbReference type="InterPro" id="IPR010131">
    <property type="entry name" value="MdtP/NodT-like"/>
</dbReference>
<feature type="signal peptide" evidence="3">
    <location>
        <begin position="1"/>
        <end position="22"/>
    </location>
</feature>
<evidence type="ECO:0000313" key="4">
    <source>
        <dbReference type="EMBL" id="AWL07551.1"/>
    </source>
</evidence>
<dbReference type="PANTHER" id="PTHR30203:SF24">
    <property type="entry name" value="BLR4935 PROTEIN"/>
    <property type="match status" value="1"/>
</dbReference>
<comment type="similarity">
    <text evidence="1">Belongs to the outer membrane factor (OMF) (TC 1.B.17) family.</text>
</comment>
<keyword evidence="2" id="KW-0175">Coiled coil</keyword>
<sequence length="437" mass="47278">MQSRSMILGALLLLAQSAPLYAQSAQSEILRDQSITPGVANGVQLPLTLQQAIRAAYANNPGLRAASHAIGIAEGGRLQAGVLPNPELSLSTEGTDRRSRVETAQITQTIELGGKRGARVAAAEQEQLLAARSLDVRRATLRADVMAAYMEALTAQERIVLAEAALEIAQRGTNAASRRVTAGKISPVEQTRSSVAESAVRMELTQAMADLASARRRLAALMGISHAVAQPLQMPAVEFAAIPAMAELEQRMSASPQLRQAEAQVGRQNAQVTIERSARIPDLSVTVGTQRDRERGSSEAVFGVSMPLPLFNRNQGNMLAALRRVDQARDELEAERLRLYEELADARQRAEVAQLQLDSLKTEMVPAAQQAYDAAVIGFELGKFGFLDVLDTQRALIQARTLYLRSLSERYRAATDIERVAPTAGPDATAIFKEHMQ</sequence>
<keyword evidence="5" id="KW-1185">Reference proteome</keyword>
<dbReference type="OrthoDB" id="9791261at2"/>
<reference evidence="4 5" key="1">
    <citation type="submission" date="2018-05" db="EMBL/GenBank/DDBJ databases">
        <title>Complete genome sequence of Massilia oculi sp. nov. CCUG 43427T (=DSM 26321T), the type strain of M. oculi, and comparison with genome sequences of other Massilia strains.</title>
        <authorList>
            <person name="Zhu B."/>
        </authorList>
    </citation>
    <scope>NUCLEOTIDE SEQUENCE [LARGE SCALE GENOMIC DNA]</scope>
    <source>
        <strain evidence="4 5">CCUG 43427</strain>
    </source>
</reference>
<dbReference type="Pfam" id="PF02321">
    <property type="entry name" value="OEP"/>
    <property type="match status" value="2"/>
</dbReference>
<accession>A0A2S2DQE8</accession>
<evidence type="ECO:0000256" key="1">
    <source>
        <dbReference type="ARBA" id="ARBA00007613"/>
    </source>
</evidence>
<evidence type="ECO:0000313" key="5">
    <source>
        <dbReference type="Proteomes" id="UP000245820"/>
    </source>
</evidence>
<gene>
    <name evidence="4" type="ORF">DIR46_26090</name>
</gene>
<evidence type="ECO:0000256" key="3">
    <source>
        <dbReference type="SAM" id="SignalP"/>
    </source>
</evidence>
<dbReference type="AlphaFoldDB" id="A0A2S2DQE8"/>
<keyword evidence="3" id="KW-0732">Signal</keyword>
<dbReference type="Proteomes" id="UP000245820">
    <property type="component" value="Chromosome"/>
</dbReference>
<proteinExistence type="inferred from homology"/>
<dbReference type="GO" id="GO:0015562">
    <property type="term" value="F:efflux transmembrane transporter activity"/>
    <property type="evidence" value="ECO:0007669"/>
    <property type="project" value="InterPro"/>
</dbReference>
<dbReference type="PANTHER" id="PTHR30203">
    <property type="entry name" value="OUTER MEMBRANE CATION EFFLUX PROTEIN"/>
    <property type="match status" value="1"/>
</dbReference>
<dbReference type="RefSeq" id="WP_109347836.1">
    <property type="nucleotide sequence ID" value="NZ_CP029343.1"/>
</dbReference>
<feature type="coiled-coil region" evidence="2">
    <location>
        <begin position="318"/>
        <end position="363"/>
    </location>
</feature>
<feature type="chain" id="PRO_5015510072" evidence="3">
    <location>
        <begin position="23"/>
        <end position="437"/>
    </location>
</feature>
<evidence type="ECO:0000256" key="2">
    <source>
        <dbReference type="SAM" id="Coils"/>
    </source>
</evidence>
<dbReference type="EMBL" id="CP029343">
    <property type="protein sequence ID" value="AWL07551.1"/>
    <property type="molecule type" value="Genomic_DNA"/>
</dbReference>
<dbReference type="InterPro" id="IPR003423">
    <property type="entry name" value="OMP_efflux"/>
</dbReference>
<dbReference type="Gene3D" id="1.20.1600.10">
    <property type="entry name" value="Outer membrane efflux proteins (OEP)"/>
    <property type="match status" value="1"/>
</dbReference>
<dbReference type="KEGG" id="mtim:DIR46_26090"/>
<name>A0A2S2DQE8_9BURK</name>
<organism evidence="4 5">
    <name type="scientific">Massilia oculi</name>
    <dbReference type="NCBI Taxonomy" id="945844"/>
    <lineage>
        <taxon>Bacteria</taxon>
        <taxon>Pseudomonadati</taxon>
        <taxon>Pseudomonadota</taxon>
        <taxon>Betaproteobacteria</taxon>
        <taxon>Burkholderiales</taxon>
        <taxon>Oxalobacteraceae</taxon>
        <taxon>Telluria group</taxon>
        <taxon>Massilia</taxon>
    </lineage>
</organism>
<dbReference type="SUPFAM" id="SSF56954">
    <property type="entry name" value="Outer membrane efflux proteins (OEP)"/>
    <property type="match status" value="1"/>
</dbReference>
<protein>
    <submittedName>
        <fullName evidence="4">TolC family protein</fullName>
    </submittedName>
</protein>